<sequence length="429" mass="50564">MELHFRKNHTPAKKIKNVGIAISAGLILLIVIRLNYPVKPRYPSVSYKNSAEVIPTQHAEDIKITDDQEKCDIFTGEWIPNPNAPYYTNRTCWAIHEHQNCMKYGRPDAGFMQWRWKPDGCDLPVLNPFQFLDMVRDKSLAFVGDSVGRNQMQSMICLLSRVEYPIDVSPTGDELFKRWKYVTYNFTMAYFGTPFLVRYEERDPEGPTHTGLFNIYLDEPDDSWATQIDDFDYVILSAGHWFSRTAVYYENRRVVGCRYCQLPNVTDLPMTFGYRRAFRTAFEAINGRENFRGLTFLRTFAPSHFENGLWNARGNCVRRRPFRSYEAILEGLNLDLYMIQLGEFRAAEKERRKRFRWMDTTQAMLLRPDGHPSRYGHWPNENVTLYNDCVHWCLPGPVDSWADFLFHMLKMEARRSHSERLHTRQKKFH</sequence>
<evidence type="ECO:0000259" key="8">
    <source>
        <dbReference type="Pfam" id="PF13839"/>
    </source>
</evidence>
<keyword evidence="4" id="KW-0735">Signal-anchor</keyword>
<keyword evidence="5 7" id="KW-1133">Transmembrane helix</keyword>
<proteinExistence type="inferred from homology"/>
<dbReference type="PANTHER" id="PTHR32285">
    <property type="entry name" value="PROTEIN TRICHOME BIREFRINGENCE-LIKE 9-RELATED"/>
    <property type="match status" value="1"/>
</dbReference>
<dbReference type="PANTHER" id="PTHR32285:SF48">
    <property type="entry name" value="PROTEIN TRICHOME BIREFRINGENCE-LIKE 19"/>
    <property type="match status" value="1"/>
</dbReference>
<reference evidence="10 11" key="1">
    <citation type="journal article" date="2015" name="Proc. Natl. Acad. Sci. U.S.A.">
        <title>The resurrection genome of Boea hygrometrica: A blueprint for survival of dehydration.</title>
        <authorList>
            <person name="Xiao L."/>
            <person name="Yang G."/>
            <person name="Zhang L."/>
            <person name="Yang X."/>
            <person name="Zhao S."/>
            <person name="Ji Z."/>
            <person name="Zhou Q."/>
            <person name="Hu M."/>
            <person name="Wang Y."/>
            <person name="Chen M."/>
            <person name="Xu Y."/>
            <person name="Jin H."/>
            <person name="Xiao X."/>
            <person name="Hu G."/>
            <person name="Bao F."/>
            <person name="Hu Y."/>
            <person name="Wan P."/>
            <person name="Li L."/>
            <person name="Deng X."/>
            <person name="Kuang T."/>
            <person name="Xiang C."/>
            <person name="Zhu J.K."/>
            <person name="Oliver M.J."/>
            <person name="He Y."/>
        </authorList>
    </citation>
    <scope>NUCLEOTIDE SEQUENCE [LARGE SCALE GENOMIC DNA]</scope>
    <source>
        <strain evidence="11">cv. XS01</strain>
    </source>
</reference>
<evidence type="ECO:0000256" key="1">
    <source>
        <dbReference type="ARBA" id="ARBA00004167"/>
    </source>
</evidence>
<feature type="domain" description="Trichome birefringence-like C-terminal" evidence="8">
    <location>
        <begin position="123"/>
        <end position="408"/>
    </location>
</feature>
<keyword evidence="11" id="KW-1185">Reference proteome</keyword>
<evidence type="ECO:0000313" key="10">
    <source>
        <dbReference type="EMBL" id="KZV26647.1"/>
    </source>
</evidence>
<dbReference type="InterPro" id="IPR026057">
    <property type="entry name" value="TBL_C"/>
</dbReference>
<dbReference type="GO" id="GO:0005794">
    <property type="term" value="C:Golgi apparatus"/>
    <property type="evidence" value="ECO:0007669"/>
    <property type="project" value="TreeGrafter"/>
</dbReference>
<dbReference type="Pfam" id="PF13839">
    <property type="entry name" value="PC-Esterase"/>
    <property type="match status" value="1"/>
</dbReference>
<evidence type="ECO:0000256" key="4">
    <source>
        <dbReference type="ARBA" id="ARBA00022968"/>
    </source>
</evidence>
<feature type="domain" description="Trichome birefringence-like N-terminal" evidence="9">
    <location>
        <begin position="69"/>
        <end position="122"/>
    </location>
</feature>
<accession>A0A2Z7B4Z5</accession>
<dbReference type="InterPro" id="IPR025846">
    <property type="entry name" value="TBL_N"/>
</dbReference>
<feature type="transmembrane region" description="Helical" evidence="7">
    <location>
        <begin position="15"/>
        <end position="36"/>
    </location>
</feature>
<organism evidence="10 11">
    <name type="scientific">Dorcoceras hygrometricum</name>
    <dbReference type="NCBI Taxonomy" id="472368"/>
    <lineage>
        <taxon>Eukaryota</taxon>
        <taxon>Viridiplantae</taxon>
        <taxon>Streptophyta</taxon>
        <taxon>Embryophyta</taxon>
        <taxon>Tracheophyta</taxon>
        <taxon>Spermatophyta</taxon>
        <taxon>Magnoliopsida</taxon>
        <taxon>eudicotyledons</taxon>
        <taxon>Gunneridae</taxon>
        <taxon>Pentapetalae</taxon>
        <taxon>asterids</taxon>
        <taxon>lamiids</taxon>
        <taxon>Lamiales</taxon>
        <taxon>Gesneriaceae</taxon>
        <taxon>Didymocarpoideae</taxon>
        <taxon>Trichosporeae</taxon>
        <taxon>Loxocarpinae</taxon>
        <taxon>Dorcoceras</taxon>
    </lineage>
</organism>
<evidence type="ECO:0000256" key="2">
    <source>
        <dbReference type="ARBA" id="ARBA00007727"/>
    </source>
</evidence>
<evidence type="ECO:0000256" key="5">
    <source>
        <dbReference type="ARBA" id="ARBA00022989"/>
    </source>
</evidence>
<evidence type="ECO:0000256" key="6">
    <source>
        <dbReference type="ARBA" id="ARBA00023136"/>
    </source>
</evidence>
<evidence type="ECO:0000313" key="11">
    <source>
        <dbReference type="Proteomes" id="UP000250235"/>
    </source>
</evidence>
<keyword evidence="3 7" id="KW-0812">Transmembrane</keyword>
<evidence type="ECO:0000256" key="3">
    <source>
        <dbReference type="ARBA" id="ARBA00022692"/>
    </source>
</evidence>
<comment type="similarity">
    <text evidence="2">Belongs to the PC-esterase family. TBL subfamily.</text>
</comment>
<name>A0A2Z7B4Z5_9LAMI</name>
<gene>
    <name evidence="10" type="ORF">F511_34902</name>
</gene>
<dbReference type="OrthoDB" id="630188at2759"/>
<dbReference type="EMBL" id="KV011186">
    <property type="protein sequence ID" value="KZV26647.1"/>
    <property type="molecule type" value="Genomic_DNA"/>
</dbReference>
<dbReference type="GO" id="GO:0016020">
    <property type="term" value="C:membrane"/>
    <property type="evidence" value="ECO:0007669"/>
    <property type="project" value="UniProtKB-SubCell"/>
</dbReference>
<evidence type="ECO:0000259" key="9">
    <source>
        <dbReference type="Pfam" id="PF14416"/>
    </source>
</evidence>
<dbReference type="GO" id="GO:0016413">
    <property type="term" value="F:O-acetyltransferase activity"/>
    <property type="evidence" value="ECO:0007669"/>
    <property type="project" value="InterPro"/>
</dbReference>
<evidence type="ECO:0000256" key="7">
    <source>
        <dbReference type="SAM" id="Phobius"/>
    </source>
</evidence>
<comment type="subcellular location">
    <subcellularLocation>
        <location evidence="1">Membrane</location>
        <topology evidence="1">Single-pass membrane protein</topology>
    </subcellularLocation>
</comment>
<keyword evidence="6 7" id="KW-0472">Membrane</keyword>
<dbReference type="InterPro" id="IPR029962">
    <property type="entry name" value="TBL"/>
</dbReference>
<dbReference type="AlphaFoldDB" id="A0A2Z7B4Z5"/>
<dbReference type="Pfam" id="PF14416">
    <property type="entry name" value="PMR5N"/>
    <property type="match status" value="1"/>
</dbReference>
<protein>
    <submittedName>
        <fullName evidence="10">Uncharacterized protein</fullName>
    </submittedName>
</protein>
<dbReference type="Proteomes" id="UP000250235">
    <property type="component" value="Unassembled WGS sequence"/>
</dbReference>